<organism evidence="6 7">
    <name type="scientific">Candidula unifasciata</name>
    <dbReference type="NCBI Taxonomy" id="100452"/>
    <lineage>
        <taxon>Eukaryota</taxon>
        <taxon>Metazoa</taxon>
        <taxon>Spiralia</taxon>
        <taxon>Lophotrochozoa</taxon>
        <taxon>Mollusca</taxon>
        <taxon>Gastropoda</taxon>
        <taxon>Heterobranchia</taxon>
        <taxon>Euthyneura</taxon>
        <taxon>Panpulmonata</taxon>
        <taxon>Eupulmonata</taxon>
        <taxon>Stylommatophora</taxon>
        <taxon>Helicina</taxon>
        <taxon>Helicoidea</taxon>
        <taxon>Geomitridae</taxon>
        <taxon>Candidula</taxon>
    </lineage>
</organism>
<keyword evidence="2" id="KW-0186">Copper</keyword>
<evidence type="ECO:0000256" key="1">
    <source>
        <dbReference type="ARBA" id="ARBA00022723"/>
    </source>
</evidence>
<dbReference type="GO" id="GO:0046872">
    <property type="term" value="F:metal ion binding"/>
    <property type="evidence" value="ECO:0007669"/>
    <property type="project" value="UniProtKB-KW"/>
</dbReference>
<dbReference type="Proteomes" id="UP000678393">
    <property type="component" value="Unassembled WGS sequence"/>
</dbReference>
<dbReference type="EMBL" id="CAJHNH020004312">
    <property type="protein sequence ID" value="CAG5130855.1"/>
    <property type="molecule type" value="Genomic_DNA"/>
</dbReference>
<dbReference type="InterPro" id="IPR002227">
    <property type="entry name" value="Tyrosinase_Cu-bd"/>
</dbReference>
<dbReference type="AlphaFoldDB" id="A0A8S3ZTJ4"/>
<dbReference type="PROSITE" id="PS00498">
    <property type="entry name" value="TYROSINASE_2"/>
    <property type="match status" value="1"/>
</dbReference>
<dbReference type="InterPro" id="IPR050316">
    <property type="entry name" value="Tyrosinase/Hemocyanin"/>
</dbReference>
<dbReference type="PANTHER" id="PTHR11474:SF126">
    <property type="entry name" value="TYROSINASE-LIKE PROTEIN TYR-1-RELATED"/>
    <property type="match status" value="1"/>
</dbReference>
<keyword evidence="1" id="KW-0479">Metal-binding</keyword>
<dbReference type="PANTHER" id="PTHR11474">
    <property type="entry name" value="TYROSINASE FAMILY MEMBER"/>
    <property type="match status" value="1"/>
</dbReference>
<feature type="domain" description="Tyrosinase copper-binding" evidence="4">
    <location>
        <begin position="156"/>
        <end position="173"/>
    </location>
</feature>
<dbReference type="PROSITE" id="PS00497">
    <property type="entry name" value="TYROSINASE_1"/>
    <property type="match status" value="1"/>
</dbReference>
<evidence type="ECO:0000313" key="7">
    <source>
        <dbReference type="Proteomes" id="UP000678393"/>
    </source>
</evidence>
<keyword evidence="7" id="KW-1185">Reference proteome</keyword>
<sequence length="802" mass="89060">MTALGLILTLMVGLCEANIWEIPLPDHTKECYKKVQSADIQTYVGSTLSWLCENSIGNGQQDNPGQLDAQKISYYKHLLESSAQYLPNNTQGTPVSRRRRQATRQRCVRKEYRVLTDEERTRFHDAINTLKRDTTVEPNKYDAIALLHVSAVNSAHAGAGFMGWHRIYLLMFESALQEVDQSVCLPYWDSTLDNELQDPAMSSVWTPAFFGTPNGPVIHGPFANWTTPQGVQLIRNVGSDGELFTSTAIEAVLSRKRHEDIISSPQVEPRYDLEFYHGGVHMFCGGTMSQLDTAAFDPIFFLVHAFVDYIWELFRTSLRNNGVDPQRFPDMVAPESLHHSSAPTGFGNLLQSDGYRDAVTQTFEYLPPPVCSSTSPQCGSRYLSCLERIGRCVPINAAMAVSPLPDPTTTTTTPVPEIPVSKLPVGSDTSCLRQEKIYGQPIQNDFCCDKTCDTNEWVTIPVKVISVRPPKFNKYRSYPVHNGRVDSHYDIYSPRAYEHTNRLIVQRRSNPKTYKRCKGDDSVGQVLLSSRGINYHGFYKEAAIVDQRLAVSMSMGFVSVKKPTGDGVSKALIRAHDSCGRVCHAACKDPLTNQYKECKGAIAVSSALPLMYGTTYDEAVMSVFDYESNNALPQFKTSSFFLTFYCDYLGNFPYTDYNQSVSPQPQVATEPPAFVVPPTSSECFVTTRCTLDIPCASTERQCHLHNEKHACRGYCQAYGVCIYGRFFMKTCPEGHSFDNVLKICVPGSCQNSQGHTNSVPATGENTNVAASSTSQIPNNTGVQTGTSYRSGLLSNVLKNLVG</sequence>
<evidence type="ECO:0000313" key="6">
    <source>
        <dbReference type="EMBL" id="CAG5130855.1"/>
    </source>
</evidence>
<evidence type="ECO:0000259" key="4">
    <source>
        <dbReference type="PROSITE" id="PS00497"/>
    </source>
</evidence>
<dbReference type="GO" id="GO:0016491">
    <property type="term" value="F:oxidoreductase activity"/>
    <property type="evidence" value="ECO:0007669"/>
    <property type="project" value="InterPro"/>
</dbReference>
<dbReference type="Pfam" id="PF01607">
    <property type="entry name" value="CBM_14"/>
    <property type="match status" value="1"/>
</dbReference>
<feature type="chain" id="PRO_5035753729" description="Tyrosinase copper-binding domain-containing protein" evidence="3">
    <location>
        <begin position="18"/>
        <end position="802"/>
    </location>
</feature>
<dbReference type="Gene3D" id="1.10.1280.10">
    <property type="entry name" value="Di-copper center containing domain from catechol oxidase"/>
    <property type="match status" value="1"/>
</dbReference>
<keyword evidence="3" id="KW-0732">Signal</keyword>
<dbReference type="Pfam" id="PF00264">
    <property type="entry name" value="Tyrosinase"/>
    <property type="match status" value="1"/>
</dbReference>
<gene>
    <name evidence="6" type="ORF">CUNI_LOCUS16413</name>
</gene>
<accession>A0A8S3ZTJ4</accession>
<feature type="signal peptide" evidence="3">
    <location>
        <begin position="1"/>
        <end position="17"/>
    </location>
</feature>
<comment type="caution">
    <text evidence="6">The sequence shown here is derived from an EMBL/GenBank/DDBJ whole genome shotgun (WGS) entry which is preliminary data.</text>
</comment>
<dbReference type="PRINTS" id="PR00092">
    <property type="entry name" value="TYROSINASE"/>
</dbReference>
<name>A0A8S3ZTJ4_9EUPU</name>
<evidence type="ECO:0000256" key="2">
    <source>
        <dbReference type="ARBA" id="ARBA00023008"/>
    </source>
</evidence>
<dbReference type="InterPro" id="IPR036508">
    <property type="entry name" value="Chitin-bd_dom_sf"/>
</dbReference>
<dbReference type="GO" id="GO:0005576">
    <property type="term" value="C:extracellular region"/>
    <property type="evidence" value="ECO:0007669"/>
    <property type="project" value="InterPro"/>
</dbReference>
<reference evidence="6" key="1">
    <citation type="submission" date="2021-04" db="EMBL/GenBank/DDBJ databases">
        <authorList>
            <consortium name="Molecular Ecology Group"/>
        </authorList>
    </citation>
    <scope>NUCLEOTIDE SEQUENCE</scope>
</reference>
<dbReference type="OrthoDB" id="6132182at2759"/>
<dbReference type="GO" id="GO:0008061">
    <property type="term" value="F:chitin binding"/>
    <property type="evidence" value="ECO:0007669"/>
    <property type="project" value="InterPro"/>
</dbReference>
<dbReference type="SUPFAM" id="SSF57625">
    <property type="entry name" value="Invertebrate chitin-binding proteins"/>
    <property type="match status" value="1"/>
</dbReference>
<evidence type="ECO:0000256" key="3">
    <source>
        <dbReference type="SAM" id="SignalP"/>
    </source>
</evidence>
<dbReference type="InterPro" id="IPR002557">
    <property type="entry name" value="Chitin-bd_dom"/>
</dbReference>
<evidence type="ECO:0000259" key="5">
    <source>
        <dbReference type="PROSITE" id="PS00498"/>
    </source>
</evidence>
<proteinExistence type="predicted"/>
<feature type="domain" description="Tyrosinase copper-binding" evidence="5">
    <location>
        <begin position="297"/>
        <end position="308"/>
    </location>
</feature>
<dbReference type="SUPFAM" id="SSF48056">
    <property type="entry name" value="Di-copper centre-containing domain"/>
    <property type="match status" value="1"/>
</dbReference>
<protein>
    <recommendedName>
        <fullName evidence="4 5">Tyrosinase copper-binding domain-containing protein</fullName>
    </recommendedName>
</protein>
<dbReference type="InterPro" id="IPR008922">
    <property type="entry name" value="Di-copper_centre_dom_sf"/>
</dbReference>